<dbReference type="InterPro" id="IPR050228">
    <property type="entry name" value="Carboxylesterase_BioH"/>
</dbReference>
<gene>
    <name evidence="5" type="ORF">CERSUDRAFT_54428</name>
</gene>
<name>M2QD59_CERS8</name>
<dbReference type="InterPro" id="IPR002410">
    <property type="entry name" value="Peptidase_S33"/>
</dbReference>
<evidence type="ECO:0000259" key="4">
    <source>
        <dbReference type="Pfam" id="PF00561"/>
    </source>
</evidence>
<evidence type="ECO:0000313" key="6">
    <source>
        <dbReference type="Proteomes" id="UP000016930"/>
    </source>
</evidence>
<dbReference type="AlphaFoldDB" id="M2QD59"/>
<keyword evidence="6" id="KW-1185">Reference proteome</keyword>
<dbReference type="InterPro" id="IPR000073">
    <property type="entry name" value="AB_hydrolase_1"/>
</dbReference>
<protein>
    <recommendedName>
        <fullName evidence="4">AB hydrolase-1 domain-containing protein</fullName>
    </recommendedName>
</protein>
<keyword evidence="3" id="KW-0732">Signal</keyword>
<dbReference type="PANTHER" id="PTHR43194">
    <property type="entry name" value="HYDROLASE ALPHA/BETA FOLD FAMILY"/>
    <property type="match status" value="1"/>
</dbReference>
<dbReference type="PRINTS" id="PR00793">
    <property type="entry name" value="PROAMNOPTASE"/>
</dbReference>
<feature type="chain" id="PRO_5004023851" description="AB hydrolase-1 domain-containing protein" evidence="3">
    <location>
        <begin position="20"/>
        <end position="309"/>
    </location>
</feature>
<dbReference type="EMBL" id="KB445801">
    <property type="protein sequence ID" value="EMD34968.1"/>
    <property type="molecule type" value="Genomic_DNA"/>
</dbReference>
<dbReference type="InterPro" id="IPR029058">
    <property type="entry name" value="AB_hydrolase_fold"/>
</dbReference>
<feature type="domain" description="AB hydrolase-1" evidence="4">
    <location>
        <begin position="53"/>
        <end position="295"/>
    </location>
</feature>
<dbReference type="PANTHER" id="PTHR43194:SF2">
    <property type="entry name" value="PEROXISOMAL MEMBRANE PROTEIN LPX1"/>
    <property type="match status" value="1"/>
</dbReference>
<accession>M2QD59</accession>
<evidence type="ECO:0000256" key="3">
    <source>
        <dbReference type="SAM" id="SignalP"/>
    </source>
</evidence>
<evidence type="ECO:0000256" key="2">
    <source>
        <dbReference type="ARBA" id="ARBA00022801"/>
    </source>
</evidence>
<dbReference type="PIRSF" id="PIRSF005539">
    <property type="entry name" value="Pept_S33_TRI_F1"/>
    <property type="match status" value="1"/>
</dbReference>
<dbReference type="SUPFAM" id="SSF53474">
    <property type="entry name" value="alpha/beta-Hydrolases"/>
    <property type="match status" value="1"/>
</dbReference>
<evidence type="ECO:0000313" key="5">
    <source>
        <dbReference type="EMBL" id="EMD34968.1"/>
    </source>
</evidence>
<organism evidence="5 6">
    <name type="scientific">Ceriporiopsis subvermispora (strain B)</name>
    <name type="common">White-rot fungus</name>
    <name type="synonym">Gelatoporia subvermispora</name>
    <dbReference type="NCBI Taxonomy" id="914234"/>
    <lineage>
        <taxon>Eukaryota</taxon>
        <taxon>Fungi</taxon>
        <taxon>Dikarya</taxon>
        <taxon>Basidiomycota</taxon>
        <taxon>Agaricomycotina</taxon>
        <taxon>Agaricomycetes</taxon>
        <taxon>Polyporales</taxon>
        <taxon>Gelatoporiaceae</taxon>
        <taxon>Gelatoporia</taxon>
    </lineage>
</organism>
<dbReference type="Gene3D" id="3.40.50.1820">
    <property type="entry name" value="alpha/beta hydrolase"/>
    <property type="match status" value="1"/>
</dbReference>
<dbReference type="Pfam" id="PF00561">
    <property type="entry name" value="Abhydrolase_1"/>
    <property type="match status" value="1"/>
</dbReference>
<evidence type="ECO:0000256" key="1">
    <source>
        <dbReference type="ARBA" id="ARBA00010088"/>
    </source>
</evidence>
<proteinExistence type="inferred from homology"/>
<sequence>MLLVLFALYSVLFATDAHATSISGGTVPFRYQGEVFQTYYRVVGDLGQLNRTPLVVIHGGPGISHDYLIPLADLASHSQPLPVIFYDQIGNGRSTHLPGKSPSFFTIDLFVSELANLIQQLGIEGSFDILGHSWGGVLGAEFAVRNQPDGLEHLILSDSLASSALWAESQEQLVRTMPRDVQEGLMAPLGDPRLPIAMRKFQEVHGCTVKPFPEQVQYSLNQVFPPQGDPTVASAPILQGWTIIDRLHLVRPSTLVINGANDISQDFVTAPFYENIPSVKWITFENSTHMPFWEEREGYMQVVGRFLAA</sequence>
<dbReference type="GO" id="GO:0006508">
    <property type="term" value="P:proteolysis"/>
    <property type="evidence" value="ECO:0007669"/>
    <property type="project" value="InterPro"/>
</dbReference>
<dbReference type="HOGENOM" id="CLU_020336_15_1_1"/>
<dbReference type="Proteomes" id="UP000016930">
    <property type="component" value="Unassembled WGS sequence"/>
</dbReference>
<comment type="similarity">
    <text evidence="1">Belongs to the peptidase S33 family.</text>
</comment>
<feature type="signal peptide" evidence="3">
    <location>
        <begin position="1"/>
        <end position="19"/>
    </location>
</feature>
<dbReference type="OrthoDB" id="190201at2759"/>
<dbReference type="STRING" id="914234.M2QD59"/>
<reference evidence="5 6" key="1">
    <citation type="journal article" date="2012" name="Proc. Natl. Acad. Sci. U.S.A.">
        <title>Comparative genomics of Ceriporiopsis subvermispora and Phanerochaete chrysosporium provide insight into selective ligninolysis.</title>
        <authorList>
            <person name="Fernandez-Fueyo E."/>
            <person name="Ruiz-Duenas F.J."/>
            <person name="Ferreira P."/>
            <person name="Floudas D."/>
            <person name="Hibbett D.S."/>
            <person name="Canessa P."/>
            <person name="Larrondo L.F."/>
            <person name="James T.Y."/>
            <person name="Seelenfreund D."/>
            <person name="Lobos S."/>
            <person name="Polanco R."/>
            <person name="Tello M."/>
            <person name="Honda Y."/>
            <person name="Watanabe T."/>
            <person name="Watanabe T."/>
            <person name="Ryu J.S."/>
            <person name="Kubicek C.P."/>
            <person name="Schmoll M."/>
            <person name="Gaskell J."/>
            <person name="Hammel K.E."/>
            <person name="St John F.J."/>
            <person name="Vanden Wymelenberg A."/>
            <person name="Sabat G."/>
            <person name="Splinter BonDurant S."/>
            <person name="Syed K."/>
            <person name="Yadav J.S."/>
            <person name="Doddapaneni H."/>
            <person name="Subramanian V."/>
            <person name="Lavin J.L."/>
            <person name="Oguiza J.A."/>
            <person name="Perez G."/>
            <person name="Pisabarro A.G."/>
            <person name="Ramirez L."/>
            <person name="Santoyo F."/>
            <person name="Master E."/>
            <person name="Coutinho P.M."/>
            <person name="Henrissat B."/>
            <person name="Lombard V."/>
            <person name="Magnuson J.K."/>
            <person name="Kuees U."/>
            <person name="Hori C."/>
            <person name="Igarashi K."/>
            <person name="Samejima M."/>
            <person name="Held B.W."/>
            <person name="Barry K.W."/>
            <person name="LaButti K.M."/>
            <person name="Lapidus A."/>
            <person name="Lindquist E.A."/>
            <person name="Lucas S.M."/>
            <person name="Riley R."/>
            <person name="Salamov A.A."/>
            <person name="Hoffmeister D."/>
            <person name="Schwenk D."/>
            <person name="Hadar Y."/>
            <person name="Yarden O."/>
            <person name="de Vries R.P."/>
            <person name="Wiebenga A."/>
            <person name="Stenlid J."/>
            <person name="Eastwood D."/>
            <person name="Grigoriev I.V."/>
            <person name="Berka R.M."/>
            <person name="Blanchette R.A."/>
            <person name="Kersten P."/>
            <person name="Martinez A.T."/>
            <person name="Vicuna R."/>
            <person name="Cullen D."/>
        </authorList>
    </citation>
    <scope>NUCLEOTIDE SEQUENCE [LARGE SCALE GENOMIC DNA]</scope>
    <source>
        <strain evidence="5 6">B</strain>
    </source>
</reference>
<dbReference type="GO" id="GO:0008233">
    <property type="term" value="F:peptidase activity"/>
    <property type="evidence" value="ECO:0007669"/>
    <property type="project" value="InterPro"/>
</dbReference>
<keyword evidence="2" id="KW-0378">Hydrolase</keyword>
<dbReference type="InterPro" id="IPR005945">
    <property type="entry name" value="Pro_imino_pep"/>
</dbReference>